<dbReference type="AlphaFoldDB" id="A0A5M6I4Q1"/>
<accession>A0A5M6I4Q1</accession>
<name>A0A5M6I4Q1_9HYPH</name>
<dbReference type="RefSeq" id="WP_150096179.1">
    <property type="nucleotide sequence ID" value="NZ_VWPL01000003.1"/>
</dbReference>
<dbReference type="InterPro" id="IPR025227">
    <property type="entry name" value="DUF4169"/>
</dbReference>
<dbReference type="EMBL" id="VWPL01000003">
    <property type="protein sequence ID" value="KAA5603200.1"/>
    <property type="molecule type" value="Genomic_DNA"/>
</dbReference>
<sequence>MTEVINLRQARKKKVRAAASAAAAGNRLRHGQTKAERDNEETRRAKADRFLDAHKREKGE</sequence>
<protein>
    <submittedName>
        <fullName evidence="2">DUF4169 family protein</fullName>
    </submittedName>
</protein>
<gene>
    <name evidence="2" type="ORF">F1193_02955</name>
</gene>
<evidence type="ECO:0000313" key="2">
    <source>
        <dbReference type="EMBL" id="KAA5603200.1"/>
    </source>
</evidence>
<comment type="caution">
    <text evidence="2">The sequence shown here is derived from an EMBL/GenBank/DDBJ whole genome shotgun (WGS) entry which is preliminary data.</text>
</comment>
<feature type="compositionally biased region" description="Basic and acidic residues" evidence="1">
    <location>
        <begin position="33"/>
        <end position="60"/>
    </location>
</feature>
<dbReference type="Proteomes" id="UP000323886">
    <property type="component" value="Unassembled WGS sequence"/>
</dbReference>
<evidence type="ECO:0000256" key="1">
    <source>
        <dbReference type="SAM" id="MobiDB-lite"/>
    </source>
</evidence>
<dbReference type="OrthoDB" id="7173889at2"/>
<proteinExistence type="predicted"/>
<evidence type="ECO:0000313" key="3">
    <source>
        <dbReference type="Proteomes" id="UP000323886"/>
    </source>
</evidence>
<dbReference type="Pfam" id="PF13770">
    <property type="entry name" value="DUF4169"/>
    <property type="match status" value="1"/>
</dbReference>
<reference evidence="2 3" key="1">
    <citation type="submission" date="2019-09" db="EMBL/GenBank/DDBJ databases">
        <title>Draft Whole-Genome sequence of Blastochloris sulfoviridis DSM 729.</title>
        <authorList>
            <person name="Meyer T.E."/>
            <person name="Kyndt J.A."/>
        </authorList>
    </citation>
    <scope>NUCLEOTIDE SEQUENCE [LARGE SCALE GENOMIC DNA]</scope>
    <source>
        <strain evidence="2 3">DSM 729</strain>
    </source>
</reference>
<keyword evidence="3" id="KW-1185">Reference proteome</keyword>
<organism evidence="2 3">
    <name type="scientific">Blastochloris sulfoviridis</name>
    <dbReference type="NCBI Taxonomy" id="50712"/>
    <lineage>
        <taxon>Bacteria</taxon>
        <taxon>Pseudomonadati</taxon>
        <taxon>Pseudomonadota</taxon>
        <taxon>Alphaproteobacteria</taxon>
        <taxon>Hyphomicrobiales</taxon>
        <taxon>Blastochloridaceae</taxon>
        <taxon>Blastochloris</taxon>
    </lineage>
</organism>
<feature type="region of interest" description="Disordered" evidence="1">
    <location>
        <begin position="1"/>
        <end position="60"/>
    </location>
</feature>